<dbReference type="GO" id="GO:0005886">
    <property type="term" value="C:plasma membrane"/>
    <property type="evidence" value="ECO:0007669"/>
    <property type="project" value="TreeGrafter"/>
</dbReference>
<gene>
    <name evidence="2" type="ORF">NS354_01120</name>
</gene>
<evidence type="ECO:0000313" key="3">
    <source>
        <dbReference type="Proteomes" id="UP000070810"/>
    </source>
</evidence>
<dbReference type="PANTHER" id="PTHR34989:SF1">
    <property type="entry name" value="PROTEIN HDED"/>
    <property type="match status" value="1"/>
</dbReference>
<evidence type="ECO:0008006" key="4">
    <source>
        <dbReference type="Google" id="ProtNLM"/>
    </source>
</evidence>
<keyword evidence="1" id="KW-0812">Transmembrane</keyword>
<feature type="transmembrane region" description="Helical" evidence="1">
    <location>
        <begin position="46"/>
        <end position="71"/>
    </location>
</feature>
<protein>
    <recommendedName>
        <fullName evidence="4">Acid-resistance membrane protein</fullName>
    </recommendedName>
</protein>
<keyword evidence="3" id="KW-1185">Reference proteome</keyword>
<sequence>MSMRTTPQQHLPGDGLRTALGIGGLIAIVLGLLIVFFPATSGAVTMQIVAALAAAYALVVGVVYLGTAVFTRTIGGWARTGRIVLGLLYIIGGVVMLVNLGAAAAILAIFLSVTVGALWVFEGALAFATLKQSPSRAWSIVHGVVSVFAGAVLILTPLLAAVTLWLLLGVSMLVLGVVQAVRAFRMQPAD</sequence>
<dbReference type="Pfam" id="PF03729">
    <property type="entry name" value="DUF308"/>
    <property type="match status" value="2"/>
</dbReference>
<keyword evidence="1" id="KW-0472">Membrane</keyword>
<keyword evidence="1" id="KW-1133">Transmembrane helix</keyword>
<feature type="transmembrane region" description="Helical" evidence="1">
    <location>
        <begin position="106"/>
        <end position="128"/>
    </location>
</feature>
<dbReference type="RefSeq" id="WP_058592785.1">
    <property type="nucleotide sequence ID" value="NZ_LDRK01000008.1"/>
</dbReference>
<dbReference type="Proteomes" id="UP000070810">
    <property type="component" value="Unassembled WGS sequence"/>
</dbReference>
<evidence type="ECO:0000256" key="1">
    <source>
        <dbReference type="SAM" id="Phobius"/>
    </source>
</evidence>
<dbReference type="AlphaFoldDB" id="A0A147ERW3"/>
<feature type="transmembrane region" description="Helical" evidence="1">
    <location>
        <begin position="20"/>
        <end position="40"/>
    </location>
</feature>
<comment type="caution">
    <text evidence="2">The sequence shown here is derived from an EMBL/GenBank/DDBJ whole genome shotgun (WGS) entry which is preliminary data.</text>
</comment>
<feature type="transmembrane region" description="Helical" evidence="1">
    <location>
        <begin position="165"/>
        <end position="184"/>
    </location>
</feature>
<evidence type="ECO:0000313" key="2">
    <source>
        <dbReference type="EMBL" id="KTR87227.1"/>
    </source>
</evidence>
<accession>A0A147ERW3</accession>
<dbReference type="EMBL" id="LDRK01000008">
    <property type="protein sequence ID" value="KTR87227.1"/>
    <property type="molecule type" value="Genomic_DNA"/>
</dbReference>
<dbReference type="PATRIC" id="fig|1079994.3.peg.2344"/>
<dbReference type="OrthoDB" id="3238356at2"/>
<proteinExistence type="predicted"/>
<feature type="transmembrane region" description="Helical" evidence="1">
    <location>
        <begin position="140"/>
        <end position="159"/>
    </location>
</feature>
<organism evidence="2 3">
    <name type="scientific">Leucobacter chromiiresistens</name>
    <dbReference type="NCBI Taxonomy" id="1079994"/>
    <lineage>
        <taxon>Bacteria</taxon>
        <taxon>Bacillati</taxon>
        <taxon>Actinomycetota</taxon>
        <taxon>Actinomycetes</taxon>
        <taxon>Micrococcales</taxon>
        <taxon>Microbacteriaceae</taxon>
        <taxon>Leucobacter</taxon>
    </lineage>
</organism>
<name>A0A147ERW3_9MICO</name>
<dbReference type="PANTHER" id="PTHR34989">
    <property type="entry name" value="PROTEIN HDED"/>
    <property type="match status" value="1"/>
</dbReference>
<dbReference type="InterPro" id="IPR005325">
    <property type="entry name" value="DUF308_memb"/>
</dbReference>
<feature type="transmembrane region" description="Helical" evidence="1">
    <location>
        <begin position="83"/>
        <end position="100"/>
    </location>
</feature>
<reference evidence="2 3" key="1">
    <citation type="journal article" date="2016" name="Front. Microbiol.">
        <title>Genomic Resource of Rice Seed Associated Bacteria.</title>
        <authorList>
            <person name="Midha S."/>
            <person name="Bansal K."/>
            <person name="Sharma S."/>
            <person name="Kumar N."/>
            <person name="Patil P.P."/>
            <person name="Chaudhry V."/>
            <person name="Patil P.B."/>
        </authorList>
    </citation>
    <scope>NUCLEOTIDE SEQUENCE [LARGE SCALE GENOMIC DNA]</scope>
    <source>
        <strain evidence="2 3">NS354</strain>
    </source>
</reference>
<dbReference type="InterPro" id="IPR052712">
    <property type="entry name" value="Acid_resist_chaperone_HdeD"/>
</dbReference>